<keyword evidence="7" id="KW-0819">tRNA processing</keyword>
<accession>A0AAV3Q3A4</accession>
<keyword evidence="8" id="KW-0539">Nucleus</keyword>
<dbReference type="PANTHER" id="PTHR15641">
    <property type="entry name" value="ELONGATOR COMPLEX PROTEIN 5"/>
    <property type="match status" value="1"/>
</dbReference>
<feature type="compositionally biased region" description="Basic and acidic residues" evidence="9">
    <location>
        <begin position="328"/>
        <end position="344"/>
    </location>
</feature>
<dbReference type="Pfam" id="PF10483">
    <property type="entry name" value="Elong_Iki1"/>
    <property type="match status" value="1"/>
</dbReference>
<evidence type="ECO:0000256" key="2">
    <source>
        <dbReference type="ARBA" id="ARBA00004496"/>
    </source>
</evidence>
<evidence type="ECO:0000256" key="8">
    <source>
        <dbReference type="ARBA" id="ARBA00023242"/>
    </source>
</evidence>
<evidence type="ECO:0000313" key="11">
    <source>
        <dbReference type="Proteomes" id="UP001454036"/>
    </source>
</evidence>
<evidence type="ECO:0000256" key="6">
    <source>
        <dbReference type="ARBA" id="ARBA00022490"/>
    </source>
</evidence>
<evidence type="ECO:0000256" key="4">
    <source>
        <dbReference type="ARBA" id="ARBA00009567"/>
    </source>
</evidence>
<evidence type="ECO:0000256" key="9">
    <source>
        <dbReference type="SAM" id="MobiDB-lite"/>
    </source>
</evidence>
<dbReference type="Proteomes" id="UP001454036">
    <property type="component" value="Unassembled WGS sequence"/>
</dbReference>
<evidence type="ECO:0000256" key="5">
    <source>
        <dbReference type="ARBA" id="ARBA00020264"/>
    </source>
</evidence>
<comment type="pathway">
    <text evidence="3">tRNA modification; 5-methoxycarbonylmethyl-2-thiouridine-tRNA biosynthesis.</text>
</comment>
<comment type="subcellular location">
    <subcellularLocation>
        <location evidence="2">Cytoplasm</location>
    </subcellularLocation>
    <subcellularLocation>
        <location evidence="1">Nucleus</location>
    </subcellularLocation>
</comment>
<dbReference type="AlphaFoldDB" id="A0AAV3Q3A4"/>
<evidence type="ECO:0000313" key="10">
    <source>
        <dbReference type="EMBL" id="GAA0157431.1"/>
    </source>
</evidence>
<dbReference type="GO" id="GO:0005634">
    <property type="term" value="C:nucleus"/>
    <property type="evidence" value="ECO:0007669"/>
    <property type="project" value="UniProtKB-SubCell"/>
</dbReference>
<comment type="similarity">
    <text evidence="4">Belongs to the ELP5 family.</text>
</comment>
<protein>
    <recommendedName>
        <fullName evidence="5">Elongator complex protein 5</fullName>
    </recommendedName>
</protein>
<proteinExistence type="inferred from homology"/>
<gene>
    <name evidence="10" type="ORF">LIER_38457</name>
</gene>
<dbReference type="PANTHER" id="PTHR15641:SF1">
    <property type="entry name" value="ELONGATOR COMPLEX PROTEIN 5"/>
    <property type="match status" value="1"/>
</dbReference>
<dbReference type="CDD" id="cd19496">
    <property type="entry name" value="Elp5"/>
    <property type="match status" value="1"/>
</dbReference>
<dbReference type="GO" id="GO:0033588">
    <property type="term" value="C:elongator holoenzyme complex"/>
    <property type="evidence" value="ECO:0007669"/>
    <property type="project" value="InterPro"/>
</dbReference>
<evidence type="ECO:0000256" key="1">
    <source>
        <dbReference type="ARBA" id="ARBA00004123"/>
    </source>
</evidence>
<dbReference type="GO" id="GO:0002098">
    <property type="term" value="P:tRNA wobble uridine modification"/>
    <property type="evidence" value="ECO:0007669"/>
    <property type="project" value="InterPro"/>
</dbReference>
<organism evidence="10 11">
    <name type="scientific">Lithospermum erythrorhizon</name>
    <name type="common">Purple gromwell</name>
    <name type="synonym">Lithospermum officinale var. erythrorhizon</name>
    <dbReference type="NCBI Taxonomy" id="34254"/>
    <lineage>
        <taxon>Eukaryota</taxon>
        <taxon>Viridiplantae</taxon>
        <taxon>Streptophyta</taxon>
        <taxon>Embryophyta</taxon>
        <taxon>Tracheophyta</taxon>
        <taxon>Spermatophyta</taxon>
        <taxon>Magnoliopsida</taxon>
        <taxon>eudicotyledons</taxon>
        <taxon>Gunneridae</taxon>
        <taxon>Pentapetalae</taxon>
        <taxon>asterids</taxon>
        <taxon>lamiids</taxon>
        <taxon>Boraginales</taxon>
        <taxon>Boraginaceae</taxon>
        <taxon>Boraginoideae</taxon>
        <taxon>Lithospermeae</taxon>
        <taxon>Lithospermum</taxon>
    </lineage>
</organism>
<reference evidence="10 11" key="1">
    <citation type="submission" date="2024-01" db="EMBL/GenBank/DDBJ databases">
        <title>The complete chloroplast genome sequence of Lithospermum erythrorhizon: insights into the phylogenetic relationship among Boraginaceae species and the maternal lineages of purple gromwells.</title>
        <authorList>
            <person name="Okada T."/>
            <person name="Watanabe K."/>
        </authorList>
    </citation>
    <scope>NUCLEOTIDE SEQUENCE [LARGE SCALE GENOMIC DNA]</scope>
</reference>
<feature type="compositionally biased region" description="Acidic residues" evidence="9">
    <location>
        <begin position="359"/>
        <end position="376"/>
    </location>
</feature>
<name>A0AAV3Q3A4_LITER</name>
<sequence>MADQICRVLRDGAVEGEHAPALIIKDCTDAPLGHFVFNHIFTRLHSYVSLTKSQSKGVVLIALSRSPSFYARLLNAQGDVLDTSDNWLRVLDCYTDPLGWKSKLSESGSISKVLVENSVNTTLCQNVKDLSNLTSKVIELGREMVGEGKERFAVAIDSVSEMLRHAPLSSVAGLLSDLRGHDQVSCMFWLLHSDLHEIVSVAALEYISSMLANVEVIAQVPNGQKFNSENLSLIEQNFRRGRFHVRFKRRNGRVRLMSEELSVDQSGIKFVPVSSEELVIAQSLVPKVQFNLQLSEKERDDRAKVVLPFEHQDNVKTTQIYDGRRSLSENQHENKHEAADDVQKTENPGNGEIIYFRDSDDEMPDSDEDPDDDLDI</sequence>
<keyword evidence="6" id="KW-0963">Cytoplasm</keyword>
<evidence type="ECO:0000256" key="7">
    <source>
        <dbReference type="ARBA" id="ARBA00022694"/>
    </source>
</evidence>
<dbReference type="GO" id="GO:0000049">
    <property type="term" value="F:tRNA binding"/>
    <property type="evidence" value="ECO:0007669"/>
    <property type="project" value="TreeGrafter"/>
</dbReference>
<dbReference type="GO" id="GO:0005829">
    <property type="term" value="C:cytosol"/>
    <property type="evidence" value="ECO:0007669"/>
    <property type="project" value="TreeGrafter"/>
</dbReference>
<keyword evidence="11" id="KW-1185">Reference proteome</keyword>
<dbReference type="EMBL" id="BAABME010019513">
    <property type="protein sequence ID" value="GAA0157431.1"/>
    <property type="molecule type" value="Genomic_DNA"/>
</dbReference>
<feature type="region of interest" description="Disordered" evidence="9">
    <location>
        <begin position="328"/>
        <end position="376"/>
    </location>
</feature>
<evidence type="ECO:0000256" key="3">
    <source>
        <dbReference type="ARBA" id="ARBA00005043"/>
    </source>
</evidence>
<comment type="caution">
    <text evidence="10">The sequence shown here is derived from an EMBL/GenBank/DDBJ whole genome shotgun (WGS) entry which is preliminary data.</text>
</comment>
<dbReference type="InterPro" id="IPR019519">
    <property type="entry name" value="Elp5"/>
</dbReference>